<dbReference type="Pfam" id="PF01266">
    <property type="entry name" value="DAO"/>
    <property type="match status" value="1"/>
</dbReference>
<dbReference type="Gene3D" id="3.40.50.1000">
    <property type="entry name" value="HAD superfamily/HAD-like"/>
    <property type="match status" value="1"/>
</dbReference>
<dbReference type="InterPro" id="IPR036188">
    <property type="entry name" value="FAD/NAD-bd_sf"/>
</dbReference>
<evidence type="ECO:0000256" key="7">
    <source>
        <dbReference type="ARBA" id="ARBA00022801"/>
    </source>
</evidence>
<dbReference type="NCBIfam" id="TIGR01662">
    <property type="entry name" value="HAD-SF-IIIA"/>
    <property type="match status" value="1"/>
</dbReference>
<dbReference type="NCBIfam" id="TIGR01549">
    <property type="entry name" value="HAD-SF-IA-v1"/>
    <property type="match status" value="1"/>
</dbReference>
<evidence type="ECO:0000313" key="11">
    <source>
        <dbReference type="EMBL" id="SFV58145.1"/>
    </source>
</evidence>
<comment type="cofactor">
    <cofactor evidence="2">
        <name>Mg(2+)</name>
        <dbReference type="ChEBI" id="CHEBI:18420"/>
    </cofactor>
</comment>
<dbReference type="GO" id="GO:0006281">
    <property type="term" value="P:DNA repair"/>
    <property type="evidence" value="ECO:0007669"/>
    <property type="project" value="TreeGrafter"/>
</dbReference>
<comment type="similarity">
    <text evidence="4">Belongs to the HAD-like hydrolase superfamily. CbbY/CbbZ/Gph/YieH family.</text>
</comment>
<dbReference type="NCBIfam" id="TIGR01509">
    <property type="entry name" value="HAD-SF-IA-v3"/>
    <property type="match status" value="1"/>
</dbReference>
<dbReference type="GO" id="GO:0005829">
    <property type="term" value="C:cytosol"/>
    <property type="evidence" value="ECO:0007669"/>
    <property type="project" value="TreeGrafter"/>
</dbReference>
<dbReference type="NCBIfam" id="TIGR01449">
    <property type="entry name" value="PGP_bact"/>
    <property type="match status" value="1"/>
</dbReference>
<evidence type="ECO:0000259" key="10">
    <source>
        <dbReference type="Pfam" id="PF01266"/>
    </source>
</evidence>
<sequence length="692" mass="78154">MFLEKELVIFDFDGTLIDSVPDLAASVNHTLKLLGKEAKEEGLIREWIGNGAKTLVTRALANSLNRGPKESEIEEALEIFLSYYKEHMCDATYLYPDAKETLKILKAYGKKIAIVTNKPSAFVKPILEKLKIVEYIDFYLGAEDAEHKKPHPAPLLKACEIAGVDIENALMIGDSKNDIEAAKACGMQSIVVSYGYNYGEDTSMLNADAMIESLREVVYLLGIKPRVAVVGGGIAGSSVVYHLGRLGAEVELFEQKSSLVDGPPMCHLHAGGNLYREISDEQCVQLLCESIELIRLYPFGIDYRPTVIAIPTYDEGSMEDLLPRLELLQKEYAHLVSKDPNNKLLGEVEEYFELFSKEEIESLAKLEPKENPQSPKEWLIPFAKETDLSQIKFPVLFVREFGLNLFRIAASAILMLESLPNVTLHLQSRVTNITESEDGFIVEYEHKGRRYKKRVDYLVNAAGFQSGVIDDMLGFKRDRFVEFKAAYVTKWEQTRYKWPEVIFHGKRATPQGMAQFTPYRGGHFQLHGMTKEITLFEEGLVKSTPLSAQPELDKKFIEKIFVGWSSEPLKERTQKAIWHLSRFIPSFKEAKLASKPLYGAQQIPGDDDTLRAADFSFEGRRYARCEIVKASSVISMADAIVAKLVALGFFQKEYVGRRFEPSLQEDEVQELAKLLAKQREYPTELALLTTPR</sequence>
<evidence type="ECO:0000256" key="3">
    <source>
        <dbReference type="ARBA" id="ARBA00004818"/>
    </source>
</evidence>
<evidence type="ECO:0000256" key="2">
    <source>
        <dbReference type="ARBA" id="ARBA00001946"/>
    </source>
</evidence>
<dbReference type="Pfam" id="PF13419">
    <property type="entry name" value="HAD_2"/>
    <property type="match status" value="1"/>
</dbReference>
<name>A0A1W1BXC3_9ZZZZ</name>
<dbReference type="PANTHER" id="PTHR43434:SF1">
    <property type="entry name" value="PHOSPHOGLYCOLATE PHOSPHATASE"/>
    <property type="match status" value="1"/>
</dbReference>
<dbReference type="SUPFAM" id="SSF51905">
    <property type="entry name" value="FAD/NAD(P)-binding domain"/>
    <property type="match status" value="1"/>
</dbReference>
<dbReference type="InterPro" id="IPR036412">
    <property type="entry name" value="HAD-like_sf"/>
</dbReference>
<proteinExistence type="inferred from homology"/>
<dbReference type="GO" id="GO:0005975">
    <property type="term" value="P:carbohydrate metabolic process"/>
    <property type="evidence" value="ECO:0007669"/>
    <property type="project" value="InterPro"/>
</dbReference>
<keyword evidence="9" id="KW-0119">Carbohydrate metabolism</keyword>
<evidence type="ECO:0000256" key="5">
    <source>
        <dbReference type="ARBA" id="ARBA00013078"/>
    </source>
</evidence>
<comment type="catalytic activity">
    <reaction evidence="1">
        <text>2-phosphoglycolate + H2O = glycolate + phosphate</text>
        <dbReference type="Rhea" id="RHEA:14369"/>
        <dbReference type="ChEBI" id="CHEBI:15377"/>
        <dbReference type="ChEBI" id="CHEBI:29805"/>
        <dbReference type="ChEBI" id="CHEBI:43474"/>
        <dbReference type="ChEBI" id="CHEBI:58033"/>
        <dbReference type="EC" id="3.1.3.18"/>
    </reaction>
</comment>
<dbReference type="GO" id="GO:0046872">
    <property type="term" value="F:metal ion binding"/>
    <property type="evidence" value="ECO:0007669"/>
    <property type="project" value="UniProtKB-KW"/>
</dbReference>
<keyword evidence="7 11" id="KW-0378">Hydrolase</keyword>
<protein>
    <recommendedName>
        <fullName evidence="5">phosphoglycolate phosphatase</fullName>
        <ecNumber evidence="5">3.1.3.18</ecNumber>
    </recommendedName>
</protein>
<dbReference type="GO" id="GO:0008967">
    <property type="term" value="F:phosphoglycolate phosphatase activity"/>
    <property type="evidence" value="ECO:0007669"/>
    <property type="project" value="UniProtKB-EC"/>
</dbReference>
<dbReference type="InterPro" id="IPR006549">
    <property type="entry name" value="HAD-SF_hydro_IIIA"/>
</dbReference>
<dbReference type="SUPFAM" id="SSF56784">
    <property type="entry name" value="HAD-like"/>
    <property type="match status" value="1"/>
</dbReference>
<keyword evidence="6" id="KW-0479">Metal-binding</keyword>
<dbReference type="InterPro" id="IPR023214">
    <property type="entry name" value="HAD_sf"/>
</dbReference>
<dbReference type="NCBIfam" id="NF009695">
    <property type="entry name" value="PRK13222.1-2"/>
    <property type="match status" value="1"/>
</dbReference>
<dbReference type="HAMAP" id="MF_00495">
    <property type="entry name" value="GPH_hydrolase_bact"/>
    <property type="match status" value="1"/>
</dbReference>
<dbReference type="InterPro" id="IPR050155">
    <property type="entry name" value="HAD-like_hydrolase_sf"/>
</dbReference>
<keyword evidence="8" id="KW-0460">Magnesium</keyword>
<dbReference type="SFLD" id="SFLDG01129">
    <property type="entry name" value="C1.5:_HAD__Beta-PGM__Phosphata"/>
    <property type="match status" value="1"/>
</dbReference>
<dbReference type="SFLD" id="SFLDG01135">
    <property type="entry name" value="C1.5.6:_HAD__Beta-PGM__Phospha"/>
    <property type="match status" value="1"/>
</dbReference>
<dbReference type="EMBL" id="FPHB01000042">
    <property type="protein sequence ID" value="SFV58145.1"/>
    <property type="molecule type" value="Genomic_DNA"/>
</dbReference>
<dbReference type="InterPro" id="IPR041492">
    <property type="entry name" value="HAD_2"/>
</dbReference>
<dbReference type="PANTHER" id="PTHR43434">
    <property type="entry name" value="PHOSPHOGLYCOLATE PHOSPHATASE"/>
    <property type="match status" value="1"/>
</dbReference>
<feature type="domain" description="FAD dependent oxidoreductase" evidence="10">
    <location>
        <begin position="226"/>
        <end position="562"/>
    </location>
</feature>
<dbReference type="EC" id="3.1.3.18" evidence="5"/>
<evidence type="ECO:0000256" key="1">
    <source>
        <dbReference type="ARBA" id="ARBA00000830"/>
    </source>
</evidence>
<evidence type="ECO:0000256" key="4">
    <source>
        <dbReference type="ARBA" id="ARBA00006171"/>
    </source>
</evidence>
<dbReference type="PRINTS" id="PR00413">
    <property type="entry name" value="HADHALOGNASE"/>
</dbReference>
<dbReference type="InterPro" id="IPR023198">
    <property type="entry name" value="PGP-like_dom2"/>
</dbReference>
<dbReference type="AlphaFoldDB" id="A0A1W1BXC3"/>
<dbReference type="Gene3D" id="3.50.50.60">
    <property type="entry name" value="FAD/NAD(P)-binding domain"/>
    <property type="match status" value="1"/>
</dbReference>
<evidence type="ECO:0000256" key="8">
    <source>
        <dbReference type="ARBA" id="ARBA00022842"/>
    </source>
</evidence>
<dbReference type="Gene3D" id="3.30.9.10">
    <property type="entry name" value="D-Amino Acid Oxidase, subunit A, domain 2"/>
    <property type="match status" value="1"/>
</dbReference>
<dbReference type="SFLD" id="SFLDS00003">
    <property type="entry name" value="Haloacid_Dehalogenase"/>
    <property type="match status" value="1"/>
</dbReference>
<reference evidence="11" key="1">
    <citation type="submission" date="2016-10" db="EMBL/GenBank/DDBJ databases">
        <authorList>
            <person name="de Groot N.N."/>
        </authorList>
    </citation>
    <scope>NUCLEOTIDE SEQUENCE</scope>
</reference>
<gene>
    <name evidence="11" type="ORF">MNB_SM-7-1304</name>
</gene>
<dbReference type="FunFam" id="3.40.50.1000:FF:000022">
    <property type="entry name" value="Phosphoglycolate phosphatase"/>
    <property type="match status" value="1"/>
</dbReference>
<evidence type="ECO:0000256" key="9">
    <source>
        <dbReference type="ARBA" id="ARBA00023277"/>
    </source>
</evidence>
<dbReference type="UniPathway" id="UPA00865">
    <property type="reaction ID" value="UER00834"/>
</dbReference>
<dbReference type="InterPro" id="IPR006076">
    <property type="entry name" value="FAD-dep_OxRdtase"/>
</dbReference>
<dbReference type="InterPro" id="IPR037512">
    <property type="entry name" value="PGPase_prok"/>
</dbReference>
<organism evidence="11">
    <name type="scientific">hydrothermal vent metagenome</name>
    <dbReference type="NCBI Taxonomy" id="652676"/>
    <lineage>
        <taxon>unclassified sequences</taxon>
        <taxon>metagenomes</taxon>
        <taxon>ecological metagenomes</taxon>
    </lineage>
</organism>
<evidence type="ECO:0000256" key="6">
    <source>
        <dbReference type="ARBA" id="ARBA00022723"/>
    </source>
</evidence>
<dbReference type="GO" id="GO:0046295">
    <property type="term" value="P:glycolate biosynthetic process"/>
    <property type="evidence" value="ECO:0007669"/>
    <property type="project" value="UniProtKB-UniPathway"/>
</dbReference>
<accession>A0A1W1BXC3</accession>
<dbReference type="Gene3D" id="1.10.150.240">
    <property type="entry name" value="Putative phosphatase, domain 2"/>
    <property type="match status" value="1"/>
</dbReference>
<dbReference type="CDD" id="cd16417">
    <property type="entry name" value="HAD_PGPase"/>
    <property type="match status" value="1"/>
</dbReference>
<dbReference type="InterPro" id="IPR006439">
    <property type="entry name" value="HAD-SF_hydro_IA"/>
</dbReference>
<comment type="pathway">
    <text evidence="3">Organic acid metabolism; glycolate biosynthesis; glycolate from 2-phosphoglycolate: step 1/1.</text>
</comment>